<evidence type="ECO:0000313" key="2">
    <source>
        <dbReference type="Proteomes" id="UP000318590"/>
    </source>
</evidence>
<protein>
    <recommendedName>
        <fullName evidence="3">Helix-turn-helix transcriptional regulator</fullName>
    </recommendedName>
</protein>
<dbReference type="Gene3D" id="1.10.260.40">
    <property type="entry name" value="lambda repressor-like DNA-binding domains"/>
    <property type="match status" value="1"/>
</dbReference>
<sequence length="107" mass="12137">MERTFRNAFLEALSQTGDSLSSVSKGSGVSYEQLKKLKQRDTATTNVEDAIRIARHFGKTIDQFVNGDKADQDVELLSLLHQLQPEELQFLRNAARAQIESRDRSDR</sequence>
<evidence type="ECO:0008006" key="3">
    <source>
        <dbReference type="Google" id="ProtNLM"/>
    </source>
</evidence>
<gene>
    <name evidence="1" type="ORF">FEV53_13455</name>
</gene>
<reference evidence="1 2" key="1">
    <citation type="submission" date="2019-06" db="EMBL/GenBank/DDBJ databases">
        <title>Paenimaribius caenipelagi gen. nov., sp. nov., isolated from a tidal flat.</title>
        <authorList>
            <person name="Yoon J.-H."/>
        </authorList>
    </citation>
    <scope>NUCLEOTIDE SEQUENCE [LARGE SCALE GENOMIC DNA]</scope>
    <source>
        <strain evidence="1 2">JBTF-M29</strain>
    </source>
</reference>
<dbReference type="InterPro" id="IPR010982">
    <property type="entry name" value="Lambda_DNA-bd_dom_sf"/>
</dbReference>
<keyword evidence="2" id="KW-1185">Reference proteome</keyword>
<evidence type="ECO:0000313" key="1">
    <source>
        <dbReference type="EMBL" id="TRD16940.1"/>
    </source>
</evidence>
<organism evidence="1 2">
    <name type="scientific">Palleronia caenipelagi</name>
    <dbReference type="NCBI Taxonomy" id="2489174"/>
    <lineage>
        <taxon>Bacteria</taxon>
        <taxon>Pseudomonadati</taxon>
        <taxon>Pseudomonadota</taxon>
        <taxon>Alphaproteobacteria</taxon>
        <taxon>Rhodobacterales</taxon>
        <taxon>Roseobacteraceae</taxon>
        <taxon>Palleronia</taxon>
    </lineage>
</organism>
<accession>A0A547PS23</accession>
<name>A0A547PS23_9RHOB</name>
<proteinExistence type="predicted"/>
<dbReference type="Proteomes" id="UP000318590">
    <property type="component" value="Unassembled WGS sequence"/>
</dbReference>
<dbReference type="AlphaFoldDB" id="A0A547PS23"/>
<comment type="caution">
    <text evidence="1">The sequence shown here is derived from an EMBL/GenBank/DDBJ whole genome shotgun (WGS) entry which is preliminary data.</text>
</comment>
<dbReference type="EMBL" id="VFSV01000026">
    <property type="protein sequence ID" value="TRD16940.1"/>
    <property type="molecule type" value="Genomic_DNA"/>
</dbReference>
<dbReference type="GO" id="GO:0003677">
    <property type="term" value="F:DNA binding"/>
    <property type="evidence" value="ECO:0007669"/>
    <property type="project" value="InterPro"/>
</dbReference>